<keyword evidence="2" id="KW-1185">Reference proteome</keyword>
<dbReference type="InterPro" id="IPR008991">
    <property type="entry name" value="Translation_prot_SH3-like_sf"/>
</dbReference>
<sequence length="61" mass="7001">MLRKMTNLKPGDRVRVTYGPLSFHQGTVIRVDERNHQVTVSLPTLIGKKNVKVDFLQVQKI</sequence>
<accession>A0A326UDQ0</accession>
<dbReference type="InterPro" id="IPR014722">
    <property type="entry name" value="Rib_uL2_dom2"/>
</dbReference>
<dbReference type="Gene3D" id="2.30.30.30">
    <property type="match status" value="1"/>
</dbReference>
<reference evidence="1 2" key="1">
    <citation type="submission" date="2018-06" db="EMBL/GenBank/DDBJ databases">
        <title>Genomic Encyclopedia of Archaeal and Bacterial Type Strains, Phase II (KMG-II): from individual species to whole genera.</title>
        <authorList>
            <person name="Goeker M."/>
        </authorList>
    </citation>
    <scope>NUCLEOTIDE SEQUENCE [LARGE SCALE GENOMIC DNA]</scope>
    <source>
        <strain evidence="1 2">ATCC BAA-1881</strain>
    </source>
</reference>
<comment type="caution">
    <text evidence="1">The sequence shown here is derived from an EMBL/GenBank/DDBJ whole genome shotgun (WGS) entry which is preliminary data.</text>
</comment>
<dbReference type="AlphaFoldDB" id="A0A326UDQ0"/>
<protein>
    <recommendedName>
        <fullName evidence="3">KOW domain-containing protein</fullName>
    </recommendedName>
</protein>
<dbReference type="Proteomes" id="UP000248806">
    <property type="component" value="Unassembled WGS sequence"/>
</dbReference>
<gene>
    <name evidence="1" type="ORF">EI42_01407</name>
</gene>
<dbReference type="SUPFAM" id="SSF50104">
    <property type="entry name" value="Translation proteins SH3-like domain"/>
    <property type="match status" value="1"/>
</dbReference>
<name>A0A326UDQ0_THEHA</name>
<organism evidence="1 2">
    <name type="scientific">Thermosporothrix hazakensis</name>
    <dbReference type="NCBI Taxonomy" id="644383"/>
    <lineage>
        <taxon>Bacteria</taxon>
        <taxon>Bacillati</taxon>
        <taxon>Chloroflexota</taxon>
        <taxon>Ktedonobacteria</taxon>
        <taxon>Ktedonobacterales</taxon>
        <taxon>Thermosporotrichaceae</taxon>
        <taxon>Thermosporothrix</taxon>
    </lineage>
</organism>
<dbReference type="CDD" id="cd06091">
    <property type="entry name" value="KOW_NusG"/>
    <property type="match status" value="1"/>
</dbReference>
<evidence type="ECO:0000313" key="1">
    <source>
        <dbReference type="EMBL" id="PZW32864.1"/>
    </source>
</evidence>
<proteinExistence type="predicted"/>
<evidence type="ECO:0000313" key="2">
    <source>
        <dbReference type="Proteomes" id="UP000248806"/>
    </source>
</evidence>
<dbReference type="EMBL" id="QKUF01000003">
    <property type="protein sequence ID" value="PZW32864.1"/>
    <property type="molecule type" value="Genomic_DNA"/>
</dbReference>
<evidence type="ECO:0008006" key="3">
    <source>
        <dbReference type="Google" id="ProtNLM"/>
    </source>
</evidence>